<proteinExistence type="predicted"/>
<dbReference type="GeneID" id="19173306"/>
<dbReference type="AlphaFoldDB" id="W9XM56"/>
<dbReference type="EMBL" id="AMGY01000009">
    <property type="protein sequence ID" value="EXJ78061.1"/>
    <property type="molecule type" value="Genomic_DNA"/>
</dbReference>
<dbReference type="Proteomes" id="UP000019478">
    <property type="component" value="Unassembled WGS sequence"/>
</dbReference>
<feature type="compositionally biased region" description="Polar residues" evidence="1">
    <location>
        <begin position="129"/>
        <end position="142"/>
    </location>
</feature>
<keyword evidence="3" id="KW-1185">Reference proteome</keyword>
<feature type="compositionally biased region" description="Gly residues" evidence="1">
    <location>
        <begin position="143"/>
        <end position="157"/>
    </location>
</feature>
<dbReference type="STRING" id="1182542.W9XM56"/>
<feature type="compositionally biased region" description="Low complexity" evidence="1">
    <location>
        <begin position="45"/>
        <end position="61"/>
    </location>
</feature>
<feature type="compositionally biased region" description="Low complexity" evidence="1">
    <location>
        <begin position="158"/>
        <end position="178"/>
    </location>
</feature>
<dbReference type="eggNOG" id="ENOG502RAR1">
    <property type="taxonomic scope" value="Eukaryota"/>
</dbReference>
<accession>W9XM56</accession>
<comment type="caution">
    <text evidence="2">The sequence shown here is derived from an EMBL/GenBank/DDBJ whole genome shotgun (WGS) entry which is preliminary data.</text>
</comment>
<organism evidence="2 3">
    <name type="scientific">Capronia epimyces CBS 606.96</name>
    <dbReference type="NCBI Taxonomy" id="1182542"/>
    <lineage>
        <taxon>Eukaryota</taxon>
        <taxon>Fungi</taxon>
        <taxon>Dikarya</taxon>
        <taxon>Ascomycota</taxon>
        <taxon>Pezizomycotina</taxon>
        <taxon>Eurotiomycetes</taxon>
        <taxon>Chaetothyriomycetidae</taxon>
        <taxon>Chaetothyriales</taxon>
        <taxon>Herpotrichiellaceae</taxon>
        <taxon>Capronia</taxon>
    </lineage>
</organism>
<name>W9XM56_9EURO</name>
<feature type="region of interest" description="Disordered" evidence="1">
    <location>
        <begin position="40"/>
        <end position="204"/>
    </location>
</feature>
<evidence type="ECO:0000313" key="2">
    <source>
        <dbReference type="EMBL" id="EXJ78061.1"/>
    </source>
</evidence>
<gene>
    <name evidence="2" type="ORF">A1O3_09222</name>
</gene>
<dbReference type="OrthoDB" id="5365739at2759"/>
<feature type="compositionally biased region" description="Acidic residues" evidence="1">
    <location>
        <begin position="195"/>
        <end position="204"/>
    </location>
</feature>
<reference evidence="2 3" key="1">
    <citation type="submission" date="2013-03" db="EMBL/GenBank/DDBJ databases">
        <title>The Genome Sequence of Capronia epimyces CBS 606.96.</title>
        <authorList>
            <consortium name="The Broad Institute Genomics Platform"/>
            <person name="Cuomo C."/>
            <person name="de Hoog S."/>
            <person name="Gorbushina A."/>
            <person name="Walker B."/>
            <person name="Young S.K."/>
            <person name="Zeng Q."/>
            <person name="Gargeya S."/>
            <person name="Fitzgerald M."/>
            <person name="Haas B."/>
            <person name="Abouelleil A."/>
            <person name="Allen A.W."/>
            <person name="Alvarado L."/>
            <person name="Arachchi H.M."/>
            <person name="Berlin A.M."/>
            <person name="Chapman S.B."/>
            <person name="Gainer-Dewar J."/>
            <person name="Goldberg J."/>
            <person name="Griggs A."/>
            <person name="Gujja S."/>
            <person name="Hansen M."/>
            <person name="Howarth C."/>
            <person name="Imamovic A."/>
            <person name="Ireland A."/>
            <person name="Larimer J."/>
            <person name="McCowan C."/>
            <person name="Murphy C."/>
            <person name="Pearson M."/>
            <person name="Poon T.W."/>
            <person name="Priest M."/>
            <person name="Roberts A."/>
            <person name="Saif S."/>
            <person name="Shea T."/>
            <person name="Sisk P."/>
            <person name="Sykes S."/>
            <person name="Wortman J."/>
            <person name="Nusbaum C."/>
            <person name="Birren B."/>
        </authorList>
    </citation>
    <scope>NUCLEOTIDE SEQUENCE [LARGE SCALE GENOMIC DNA]</scope>
    <source>
        <strain evidence="2 3">CBS 606.96</strain>
    </source>
</reference>
<feature type="compositionally biased region" description="Low complexity" evidence="1">
    <location>
        <begin position="73"/>
        <end position="86"/>
    </location>
</feature>
<dbReference type="RefSeq" id="XP_007737506.1">
    <property type="nucleotide sequence ID" value="XM_007739316.1"/>
</dbReference>
<protein>
    <submittedName>
        <fullName evidence="2">Uncharacterized protein</fullName>
    </submittedName>
</protein>
<dbReference type="HOGENOM" id="CLU_060775_0_0_1"/>
<sequence>MEQICTRCARLSLQSRPRSTTISLLGNTRGFSTSRILFAADGDQKPSGGPPKKTTPGNSPNSGSNVIIRKSTGRPAPAGAAAARRPAPGPILRRTGAPRTQNTAGSASTGGGPQSQPPPGQVLRRTGPPRSNTSGYQSQSQGGRKGPPQGAGFGAGRAGTRNTQQQQPRQGGAQGNLRNRTDRRIRRAEKREVTEAAEEDDDDLDIDAKVEEYIKSSIDAPVNPTEEIAHVPGQEMSIETLRADWPNTPLSGTGLTESVQQRIEWLAHRIPHGYQTPMQLAERYYKGYFTRFESEEEKEEVLALAAEMARKRADEVTERKSVEAELKDMSFEDVASRSEERKALAETYVRGKYPEVEKQSMPFLDQVVRNLNNNETYNDLQAEQFMQTLQKLVPTQGGRSQKGA</sequence>
<evidence type="ECO:0000256" key="1">
    <source>
        <dbReference type="SAM" id="MobiDB-lite"/>
    </source>
</evidence>
<evidence type="ECO:0000313" key="3">
    <source>
        <dbReference type="Proteomes" id="UP000019478"/>
    </source>
</evidence>